<dbReference type="Gene3D" id="3.10.129.10">
    <property type="entry name" value="Hotdog Thioesterase"/>
    <property type="match status" value="1"/>
</dbReference>
<dbReference type="STRING" id="883113.HMPREF9708_01309"/>
<dbReference type="InterPro" id="IPR036388">
    <property type="entry name" value="WH-like_DNA-bd_sf"/>
</dbReference>
<evidence type="ECO:0000256" key="2">
    <source>
        <dbReference type="PROSITE-ProRule" id="PRU00703"/>
    </source>
</evidence>
<dbReference type="Gene3D" id="1.10.10.10">
    <property type="entry name" value="Winged helix-like DNA-binding domain superfamily/Winged helix DNA-binding domain"/>
    <property type="match status" value="1"/>
</dbReference>
<dbReference type="Gene3D" id="3.40.1390.20">
    <property type="entry name" value="HprK N-terminal domain-like"/>
    <property type="match status" value="1"/>
</dbReference>
<evidence type="ECO:0000259" key="3">
    <source>
        <dbReference type="PROSITE" id="PS51371"/>
    </source>
</evidence>
<dbReference type="InterPro" id="IPR046342">
    <property type="entry name" value="CBS_dom_sf"/>
</dbReference>
<dbReference type="InterPro" id="IPR000644">
    <property type="entry name" value="CBS_dom"/>
</dbReference>
<evidence type="ECO:0000313" key="5">
    <source>
        <dbReference type="Proteomes" id="UP000006190"/>
    </source>
</evidence>
<evidence type="ECO:0000313" key="4">
    <source>
        <dbReference type="EMBL" id="EHR36637.1"/>
    </source>
</evidence>
<dbReference type="PROSITE" id="PS51371">
    <property type="entry name" value="CBS"/>
    <property type="match status" value="1"/>
</dbReference>
<dbReference type="InterPro" id="IPR051257">
    <property type="entry name" value="Diverse_CBS-Domain"/>
</dbReference>
<dbReference type="Gene3D" id="3.10.580.10">
    <property type="entry name" value="CBS-domain"/>
    <property type="match status" value="1"/>
</dbReference>
<dbReference type="CDD" id="cd04596">
    <property type="entry name" value="CBS_pair_DRTGG_assoc"/>
    <property type="match status" value="1"/>
</dbReference>
<accession>H3NKC0</accession>
<dbReference type="HOGENOM" id="CLU_054913_0_0_9"/>
<dbReference type="PATRIC" id="fig|883113.3.peg.1306"/>
<dbReference type="Pfam" id="PF07085">
    <property type="entry name" value="DRTGG"/>
    <property type="match status" value="1"/>
</dbReference>
<dbReference type="InterPro" id="IPR029069">
    <property type="entry name" value="HotDog_dom_sf"/>
</dbReference>
<proteinExistence type="predicted"/>
<feature type="domain" description="CBS" evidence="3">
    <location>
        <begin position="255"/>
        <end position="313"/>
    </location>
</feature>
<keyword evidence="5" id="KW-1185">Reference proteome</keyword>
<dbReference type="SMART" id="SM00116">
    <property type="entry name" value="CBS"/>
    <property type="match status" value="2"/>
</dbReference>
<dbReference type="InterPro" id="IPR028979">
    <property type="entry name" value="Ser_kin/Pase_Hpr-like_N_sf"/>
</dbReference>
<dbReference type="OrthoDB" id="1790451at2"/>
<dbReference type="SUPFAM" id="SSF75138">
    <property type="entry name" value="HprK N-terminal domain-like"/>
    <property type="match status" value="1"/>
</dbReference>
<dbReference type="InterPro" id="IPR036390">
    <property type="entry name" value="WH_DNA-bd_sf"/>
</dbReference>
<dbReference type="AlphaFoldDB" id="H3NKC0"/>
<gene>
    <name evidence="4" type="ORF">HMPREF9708_01309</name>
</gene>
<sequence>MTTKHERVIQYIQSLPIGSKVSVRGMAKDLQVSEGTAYRAIKDAENAGLVSTIERVGTLRIEQKYDLNSGHLTLADILPLIDGEVLGGQSGLNKPLSKYIIGAMTLNAMERYFDKDTLMIVGNRSEVQRHSLKHGVAVLITGGFKTDPDIITLANQQELPIMTTHYDTFTVASMINRSLNEQMIRQDMVTVEEVYTPIAETQSLSPTDTIEDFKRKSKLTGLSRFPVVNHTRLVGVVTANDLMGKGDQVTIERAMSKKVITVKSHMSVAAVSYKMVWEDIEMIPVVADNMDLLGVISRHDVMKALQNVQQQAKMAQTYDQELVQHLEPAHHHAFNAKYDYRLKVQPQMVTSLGSISYGALCELMTQVAIEKVKAKTGHTIIIESFNLNYFTTIQLGYLIDFQVDVLNANRRSSITQVRVYHENSLFAQATVGLQNINK</sequence>
<evidence type="ECO:0000256" key="1">
    <source>
        <dbReference type="ARBA" id="ARBA00023122"/>
    </source>
</evidence>
<comment type="caution">
    <text evidence="4">The sequence shown here is derived from an EMBL/GenBank/DDBJ whole genome shotgun (WGS) entry which is preliminary data.</text>
</comment>
<dbReference type="PANTHER" id="PTHR43080">
    <property type="entry name" value="CBS DOMAIN-CONTAINING PROTEIN CBSX3, MITOCHONDRIAL"/>
    <property type="match status" value="1"/>
</dbReference>
<dbReference type="SUPFAM" id="SSF54637">
    <property type="entry name" value="Thioesterase/thiol ester dehydrase-isomerase"/>
    <property type="match status" value="1"/>
</dbReference>
<keyword evidence="1 2" id="KW-0129">CBS domain</keyword>
<dbReference type="Proteomes" id="UP000006190">
    <property type="component" value="Unassembled WGS sequence"/>
</dbReference>
<name>H3NKC0_9LACT</name>
<reference evidence="4 5" key="1">
    <citation type="submission" date="2012-01" db="EMBL/GenBank/DDBJ databases">
        <title>The Genome Sequence of Facklamia languida CCUG 37842.</title>
        <authorList>
            <consortium name="The Broad Institute Genome Sequencing Platform"/>
            <person name="Earl A."/>
            <person name="Ward D."/>
            <person name="Feldgarden M."/>
            <person name="Gevers D."/>
            <person name="Huys G."/>
            <person name="Young S.K."/>
            <person name="Zeng Q."/>
            <person name="Gargeya S."/>
            <person name="Fitzgerald M."/>
            <person name="Haas B."/>
            <person name="Abouelleil A."/>
            <person name="Alvarado L."/>
            <person name="Arachchi H.M."/>
            <person name="Berlin A."/>
            <person name="Chapman S.B."/>
            <person name="Gearin G."/>
            <person name="Goldberg J."/>
            <person name="Griggs A."/>
            <person name="Gujja S."/>
            <person name="Hansen M."/>
            <person name="Heiman D."/>
            <person name="Howarth C."/>
            <person name="Larimer J."/>
            <person name="Lui A."/>
            <person name="MacDonald P.J.P."/>
            <person name="McCowen C."/>
            <person name="Montmayeur A."/>
            <person name="Murphy C."/>
            <person name="Neiman D."/>
            <person name="Pearson M."/>
            <person name="Priest M."/>
            <person name="Roberts A."/>
            <person name="Saif S."/>
            <person name="Shea T."/>
            <person name="Sisk P."/>
            <person name="Stolte C."/>
            <person name="Sykes S."/>
            <person name="Wortman J."/>
            <person name="Nusbaum C."/>
            <person name="Birren B."/>
        </authorList>
    </citation>
    <scope>NUCLEOTIDE SEQUENCE [LARGE SCALE GENOMIC DNA]</scope>
    <source>
        <strain evidence="4 5">CCUG 37842</strain>
    </source>
</reference>
<dbReference type="EMBL" id="AGEG01000014">
    <property type="protein sequence ID" value="EHR36637.1"/>
    <property type="molecule type" value="Genomic_DNA"/>
</dbReference>
<dbReference type="PANTHER" id="PTHR43080:SF2">
    <property type="entry name" value="CBS DOMAIN-CONTAINING PROTEIN"/>
    <property type="match status" value="1"/>
</dbReference>
<dbReference type="eggNOG" id="COG4109">
    <property type="taxonomic scope" value="Bacteria"/>
</dbReference>
<dbReference type="SUPFAM" id="SSF46785">
    <property type="entry name" value="Winged helix' DNA-binding domain"/>
    <property type="match status" value="1"/>
</dbReference>
<dbReference type="RefSeq" id="WP_006309514.1">
    <property type="nucleotide sequence ID" value="NZ_JH601133.1"/>
</dbReference>
<organism evidence="4 5">
    <name type="scientific">Facklamia languida CCUG 37842</name>
    <dbReference type="NCBI Taxonomy" id="883113"/>
    <lineage>
        <taxon>Bacteria</taxon>
        <taxon>Bacillati</taxon>
        <taxon>Bacillota</taxon>
        <taxon>Bacilli</taxon>
        <taxon>Lactobacillales</taxon>
        <taxon>Aerococcaceae</taxon>
        <taxon>Facklamia</taxon>
    </lineage>
</organism>
<protein>
    <recommendedName>
        <fullName evidence="3">CBS domain-containing protein</fullName>
    </recommendedName>
</protein>
<dbReference type="SUPFAM" id="SSF54631">
    <property type="entry name" value="CBS-domain pair"/>
    <property type="match status" value="1"/>
</dbReference>
<dbReference type="Pfam" id="PF00571">
    <property type="entry name" value="CBS"/>
    <property type="match status" value="2"/>
</dbReference>
<dbReference type="InterPro" id="IPR010766">
    <property type="entry name" value="DRTGG"/>
</dbReference>